<protein>
    <submittedName>
        <fullName evidence="2">DUF3545 family protein</fullName>
    </submittedName>
</protein>
<evidence type="ECO:0000313" key="3">
    <source>
        <dbReference type="Proteomes" id="UP000305674"/>
    </source>
</evidence>
<reference evidence="2 3" key="1">
    <citation type="submission" date="2019-04" db="EMBL/GenBank/DDBJ databases">
        <authorList>
            <person name="Hwang J.C."/>
        </authorList>
    </citation>
    <scope>NUCLEOTIDE SEQUENCE [LARGE SCALE GENOMIC DNA]</scope>
    <source>
        <strain evidence="2 3">IMCC35001</strain>
    </source>
</reference>
<dbReference type="InterPro" id="IPR021932">
    <property type="entry name" value="DUF3545"/>
</dbReference>
<name>A0A4U1BCP7_9GAMM</name>
<dbReference type="AlphaFoldDB" id="A0A4U1BCP7"/>
<dbReference type="EMBL" id="SWCI01000006">
    <property type="protein sequence ID" value="TKB48767.1"/>
    <property type="molecule type" value="Genomic_DNA"/>
</dbReference>
<gene>
    <name evidence="2" type="ORF">FCL40_11510</name>
</gene>
<dbReference type="OrthoDB" id="5918741at2"/>
<evidence type="ECO:0000313" key="2">
    <source>
        <dbReference type="EMBL" id="TKB48767.1"/>
    </source>
</evidence>
<dbReference type="RefSeq" id="WP_136853444.1">
    <property type="nucleotide sequence ID" value="NZ_SWCI01000006.1"/>
</dbReference>
<comment type="caution">
    <text evidence="2">The sequence shown here is derived from an EMBL/GenBank/DDBJ whole genome shotgun (WGS) entry which is preliminary data.</text>
</comment>
<organism evidence="2 3">
    <name type="scientific">Ferrimonas sediminicola</name>
    <dbReference type="NCBI Taxonomy" id="2569538"/>
    <lineage>
        <taxon>Bacteria</taxon>
        <taxon>Pseudomonadati</taxon>
        <taxon>Pseudomonadota</taxon>
        <taxon>Gammaproteobacteria</taxon>
        <taxon>Alteromonadales</taxon>
        <taxon>Ferrimonadaceae</taxon>
        <taxon>Ferrimonas</taxon>
    </lineage>
</organism>
<evidence type="ECO:0000256" key="1">
    <source>
        <dbReference type="SAM" id="MobiDB-lite"/>
    </source>
</evidence>
<dbReference type="Proteomes" id="UP000305674">
    <property type="component" value="Unassembled WGS sequence"/>
</dbReference>
<sequence>MERLDYGSPLGSVVEKPTRSRGSKKRKWREIEALKERHRLEKELQDIDFNYEPDWDLIEA</sequence>
<accession>A0A4U1BCP7</accession>
<feature type="region of interest" description="Disordered" evidence="1">
    <location>
        <begin position="1"/>
        <end position="24"/>
    </location>
</feature>
<proteinExistence type="predicted"/>
<dbReference type="Pfam" id="PF12065">
    <property type="entry name" value="DUF3545"/>
    <property type="match status" value="1"/>
</dbReference>
<keyword evidence="3" id="KW-1185">Reference proteome</keyword>